<dbReference type="SMART" id="SM00342">
    <property type="entry name" value="HTH_ARAC"/>
    <property type="match status" value="1"/>
</dbReference>
<evidence type="ECO:0000313" key="6">
    <source>
        <dbReference type="Proteomes" id="UP000324611"/>
    </source>
</evidence>
<sequence length="272" mass="31106">MQYQQILPPDHLKDYVRYYWVLESDAADPVAARSFRTMADGRPGLIFQAPDKGVMYQNDKRLPGILLYGQATTHANIRLAGEFSTIGVFFEPNALHSIFRLNAEALTDTCVDLDELAALKDVRLLDQLCNTPSCYDQVEVLSSYLFSLIRKNSHLADTDMQHALSCILQTKGSIALPDLRDTLQLSERSFERRFKQYVGISPKLFSRITRFQASLSQLKNNRFDKLSDIAFEHDYADQSHFIRTFKEFAGCSPFHFQKNATRLTDNFSEVTL</sequence>
<evidence type="ECO:0000313" key="5">
    <source>
        <dbReference type="EMBL" id="KAA2245788.1"/>
    </source>
</evidence>
<accession>A0A5B2W4R6</accession>
<dbReference type="AlphaFoldDB" id="A0A5B2W4R6"/>
<comment type="caution">
    <text evidence="5">The sequence shown here is derived from an EMBL/GenBank/DDBJ whole genome shotgun (WGS) entry which is preliminary data.</text>
</comment>
<dbReference type="Proteomes" id="UP000324611">
    <property type="component" value="Unassembled WGS sequence"/>
</dbReference>
<reference evidence="5 6" key="1">
    <citation type="submission" date="2019-09" db="EMBL/GenBank/DDBJ databases">
        <title>Chitinophaga ginsengihumi sp. nov., isolated from soil of ginseng rhizosphere.</title>
        <authorList>
            <person name="Lee J."/>
        </authorList>
    </citation>
    <scope>NUCLEOTIDE SEQUENCE [LARGE SCALE GENOMIC DNA]</scope>
    <source>
        <strain evidence="5 6">BN140078</strain>
    </source>
</reference>
<keyword evidence="2" id="KW-0238">DNA-binding</keyword>
<dbReference type="PROSITE" id="PS01124">
    <property type="entry name" value="HTH_ARAC_FAMILY_2"/>
    <property type="match status" value="1"/>
</dbReference>
<feature type="domain" description="HTH araC/xylS-type" evidence="4">
    <location>
        <begin position="158"/>
        <end position="259"/>
    </location>
</feature>
<gene>
    <name evidence="5" type="ORF">F0L74_00020</name>
</gene>
<evidence type="ECO:0000259" key="4">
    <source>
        <dbReference type="PROSITE" id="PS01124"/>
    </source>
</evidence>
<dbReference type="Pfam" id="PF20240">
    <property type="entry name" value="DUF6597"/>
    <property type="match status" value="1"/>
</dbReference>
<dbReference type="Gene3D" id="1.10.10.60">
    <property type="entry name" value="Homeodomain-like"/>
    <property type="match status" value="1"/>
</dbReference>
<dbReference type="GO" id="GO:0003700">
    <property type="term" value="F:DNA-binding transcription factor activity"/>
    <property type="evidence" value="ECO:0007669"/>
    <property type="project" value="InterPro"/>
</dbReference>
<keyword evidence="6" id="KW-1185">Reference proteome</keyword>
<dbReference type="SUPFAM" id="SSF46689">
    <property type="entry name" value="Homeodomain-like"/>
    <property type="match status" value="1"/>
</dbReference>
<proteinExistence type="predicted"/>
<protein>
    <submittedName>
        <fullName evidence="5">AraC family transcriptional regulator</fullName>
    </submittedName>
</protein>
<dbReference type="PANTHER" id="PTHR46796:SF13">
    <property type="entry name" value="HTH-TYPE TRANSCRIPTIONAL ACTIVATOR RHAS"/>
    <property type="match status" value="1"/>
</dbReference>
<dbReference type="Pfam" id="PF12833">
    <property type="entry name" value="HTH_18"/>
    <property type="match status" value="1"/>
</dbReference>
<organism evidence="5 6">
    <name type="scientific">Chitinophaga agrisoli</name>
    <dbReference type="NCBI Taxonomy" id="2607653"/>
    <lineage>
        <taxon>Bacteria</taxon>
        <taxon>Pseudomonadati</taxon>
        <taxon>Bacteroidota</taxon>
        <taxon>Chitinophagia</taxon>
        <taxon>Chitinophagales</taxon>
        <taxon>Chitinophagaceae</taxon>
        <taxon>Chitinophaga</taxon>
    </lineage>
</organism>
<dbReference type="InterPro" id="IPR046532">
    <property type="entry name" value="DUF6597"/>
</dbReference>
<evidence type="ECO:0000256" key="1">
    <source>
        <dbReference type="ARBA" id="ARBA00023015"/>
    </source>
</evidence>
<name>A0A5B2W4R6_9BACT</name>
<dbReference type="EMBL" id="VUOC01000001">
    <property type="protein sequence ID" value="KAA2245788.1"/>
    <property type="molecule type" value="Genomic_DNA"/>
</dbReference>
<reference evidence="5 6" key="2">
    <citation type="submission" date="2019-09" db="EMBL/GenBank/DDBJ databases">
        <authorList>
            <person name="Jin C."/>
        </authorList>
    </citation>
    <scope>NUCLEOTIDE SEQUENCE [LARGE SCALE GENOMIC DNA]</scope>
    <source>
        <strain evidence="5 6">BN140078</strain>
    </source>
</reference>
<dbReference type="InterPro" id="IPR050204">
    <property type="entry name" value="AraC_XylS_family_regulators"/>
</dbReference>
<keyword evidence="3" id="KW-0804">Transcription</keyword>
<evidence type="ECO:0000256" key="3">
    <source>
        <dbReference type="ARBA" id="ARBA00023163"/>
    </source>
</evidence>
<evidence type="ECO:0000256" key="2">
    <source>
        <dbReference type="ARBA" id="ARBA00023125"/>
    </source>
</evidence>
<dbReference type="GO" id="GO:0043565">
    <property type="term" value="F:sequence-specific DNA binding"/>
    <property type="evidence" value="ECO:0007669"/>
    <property type="project" value="InterPro"/>
</dbReference>
<dbReference type="PANTHER" id="PTHR46796">
    <property type="entry name" value="HTH-TYPE TRANSCRIPTIONAL ACTIVATOR RHAS-RELATED"/>
    <property type="match status" value="1"/>
</dbReference>
<dbReference type="InterPro" id="IPR018060">
    <property type="entry name" value="HTH_AraC"/>
</dbReference>
<keyword evidence="1" id="KW-0805">Transcription regulation</keyword>
<dbReference type="InterPro" id="IPR009057">
    <property type="entry name" value="Homeodomain-like_sf"/>
</dbReference>